<evidence type="ECO:0000256" key="2">
    <source>
        <dbReference type="ARBA" id="ARBA00022741"/>
    </source>
</evidence>
<dbReference type="InterPro" id="IPR004006">
    <property type="entry name" value="DhaK_dom"/>
</dbReference>
<evidence type="ECO:0000256" key="1">
    <source>
        <dbReference type="ARBA" id="ARBA00022679"/>
    </source>
</evidence>
<dbReference type="Gene3D" id="3.40.50.10440">
    <property type="entry name" value="Dihydroxyacetone kinase, domain 1"/>
    <property type="match status" value="1"/>
</dbReference>
<evidence type="ECO:0000256" key="4">
    <source>
        <dbReference type="ARBA" id="ARBA00022840"/>
    </source>
</evidence>
<dbReference type="GO" id="GO:0005829">
    <property type="term" value="C:cytosol"/>
    <property type="evidence" value="ECO:0007669"/>
    <property type="project" value="TreeGrafter"/>
</dbReference>
<dbReference type="KEGG" id="sqz:FQU76_31135"/>
<dbReference type="PROSITE" id="PS51481">
    <property type="entry name" value="DHAK"/>
    <property type="match status" value="1"/>
</dbReference>
<dbReference type="RefSeq" id="WP_146483626.1">
    <property type="nucleotide sequence ID" value="NZ_CP042266.1"/>
</dbReference>
<dbReference type="EMBL" id="CP042266">
    <property type="protein sequence ID" value="QDY80229.1"/>
    <property type="molecule type" value="Genomic_DNA"/>
</dbReference>
<sequence>MSYFLPDDEAVLTACQGLALTHPGIGLCADPLYLLATRPARRRRVALVAGGGAGHEPLHTGLLGRGGLDAVVPGAVFTSPGSAQIAAASRAAAALRPRDGVLHIVKNYTGDRINFGLAADQLRSAGIPVAEVVVDDDLATDAVATGRRGTGAAVVVEKLLGALADRGTGLDGLAELGGRVARASRSLAVCARAHTSPVHRAPAFHLRPDELDYGIGIHGERAARTGERGAVGTIVTRMLGRLLDSVPGTTHGVIAVISGLGGTSELELRAISALVHRDLTAQGVHVHALAAGTYVTALDMAGFSITLTALAPGWASLWDYPTDTPLRLPGAAAAAAATALIPPAAAVTVGSPPGYAATTGEGGRAFLDELHRICRRVRRDLTELDQATGDGDFGDNFCGGVAAAARLADQQGLTGTNALAETFRDRVGGSSGPLFGVLFTALAPSADRSAADIPALAGALRRALSRITAIGGARPGDCTLVDALAPAAEALAATPPADSGRAVTAAALAAIGGAHATAALTARRGRASYTGGHSEGIPDPGAVAVALVLTALARVHEPQLAEELPELPGITPRVARGAR</sequence>
<organism evidence="7 8">
    <name type="scientific">Streptomyces qinzhouensis</name>
    <dbReference type="NCBI Taxonomy" id="2599401"/>
    <lineage>
        <taxon>Bacteria</taxon>
        <taxon>Bacillati</taxon>
        <taxon>Actinomycetota</taxon>
        <taxon>Actinomycetes</taxon>
        <taxon>Kitasatosporales</taxon>
        <taxon>Streptomycetaceae</taxon>
        <taxon>Streptomyces</taxon>
    </lineage>
</organism>
<protein>
    <submittedName>
        <fullName evidence="7">DAK2 domain-containing protein</fullName>
    </submittedName>
</protein>
<dbReference type="SUPFAM" id="SSF82549">
    <property type="entry name" value="DAK1/DegV-like"/>
    <property type="match status" value="1"/>
</dbReference>
<dbReference type="InterPro" id="IPR050861">
    <property type="entry name" value="Dihydroxyacetone_Kinase"/>
</dbReference>
<evidence type="ECO:0000313" key="7">
    <source>
        <dbReference type="EMBL" id="QDY80229.1"/>
    </source>
</evidence>
<dbReference type="GO" id="GO:0005524">
    <property type="term" value="F:ATP binding"/>
    <property type="evidence" value="ECO:0007669"/>
    <property type="project" value="UniProtKB-KW"/>
</dbReference>
<feature type="domain" description="DhaL" evidence="5">
    <location>
        <begin position="361"/>
        <end position="554"/>
    </location>
</feature>
<dbReference type="Pfam" id="PF02734">
    <property type="entry name" value="Dak2"/>
    <property type="match status" value="1"/>
</dbReference>
<dbReference type="Gene3D" id="1.25.40.340">
    <property type="match status" value="1"/>
</dbReference>
<accession>A0A5B8IRF8</accession>
<keyword evidence="2" id="KW-0547">Nucleotide-binding</keyword>
<dbReference type="OrthoDB" id="9806345at2"/>
<evidence type="ECO:0000259" key="5">
    <source>
        <dbReference type="PROSITE" id="PS51480"/>
    </source>
</evidence>
<name>A0A5B8IRF8_9ACTN</name>
<evidence type="ECO:0000256" key="3">
    <source>
        <dbReference type="ARBA" id="ARBA00022777"/>
    </source>
</evidence>
<dbReference type="SUPFAM" id="SSF101473">
    <property type="entry name" value="DhaL-like"/>
    <property type="match status" value="1"/>
</dbReference>
<dbReference type="SMART" id="SM01120">
    <property type="entry name" value="Dak2"/>
    <property type="match status" value="1"/>
</dbReference>
<dbReference type="Proteomes" id="UP000320580">
    <property type="component" value="Chromosome"/>
</dbReference>
<proteinExistence type="predicted"/>
<dbReference type="PANTHER" id="PTHR28629">
    <property type="entry name" value="TRIOKINASE/FMN CYCLASE"/>
    <property type="match status" value="1"/>
</dbReference>
<dbReference type="InterPro" id="IPR036117">
    <property type="entry name" value="DhaL_dom_sf"/>
</dbReference>
<dbReference type="PROSITE" id="PS51480">
    <property type="entry name" value="DHAL"/>
    <property type="match status" value="1"/>
</dbReference>
<feature type="domain" description="DhaK" evidence="6">
    <location>
        <begin position="6"/>
        <end position="327"/>
    </location>
</feature>
<dbReference type="InterPro" id="IPR004007">
    <property type="entry name" value="DhaL_dom"/>
</dbReference>
<evidence type="ECO:0000313" key="8">
    <source>
        <dbReference type="Proteomes" id="UP000320580"/>
    </source>
</evidence>
<evidence type="ECO:0000259" key="6">
    <source>
        <dbReference type="PROSITE" id="PS51481"/>
    </source>
</evidence>
<dbReference type="GO" id="GO:0004371">
    <property type="term" value="F:glycerone kinase activity"/>
    <property type="evidence" value="ECO:0007669"/>
    <property type="project" value="InterPro"/>
</dbReference>
<dbReference type="AlphaFoldDB" id="A0A5B8IRF8"/>
<gene>
    <name evidence="7" type="ORF">FQU76_31135</name>
</gene>
<dbReference type="FunFam" id="3.40.50.10440:FF:000001">
    <property type="entry name" value="Dihydroxyacetone kinase, DhaK subunit"/>
    <property type="match status" value="1"/>
</dbReference>
<keyword evidence="4" id="KW-0067">ATP-binding</keyword>
<keyword evidence="8" id="KW-1185">Reference proteome</keyword>
<dbReference type="Gene3D" id="3.30.1180.20">
    <property type="entry name" value="Dihydroxyacetone kinase, domain 2"/>
    <property type="match status" value="1"/>
</dbReference>
<keyword evidence="1" id="KW-0808">Transferase</keyword>
<dbReference type="PANTHER" id="PTHR28629:SF4">
    <property type="entry name" value="TRIOKINASE_FMN CYCLASE"/>
    <property type="match status" value="1"/>
</dbReference>
<dbReference type="Pfam" id="PF02733">
    <property type="entry name" value="Dak1"/>
    <property type="match status" value="1"/>
</dbReference>
<reference evidence="7 8" key="1">
    <citation type="submission" date="2019-07" db="EMBL/GenBank/DDBJ databases">
        <authorList>
            <person name="Zhu P."/>
        </authorList>
    </citation>
    <scope>NUCLEOTIDE SEQUENCE [LARGE SCALE GENOMIC DNA]</scope>
    <source>
        <strain evidence="7 8">SSL-25</strain>
    </source>
</reference>
<keyword evidence="3" id="KW-0418">Kinase</keyword>
<dbReference type="GO" id="GO:0019563">
    <property type="term" value="P:glycerol catabolic process"/>
    <property type="evidence" value="ECO:0007669"/>
    <property type="project" value="TreeGrafter"/>
</dbReference>